<proteinExistence type="predicted"/>
<dbReference type="InterPro" id="IPR029063">
    <property type="entry name" value="SAM-dependent_MTases_sf"/>
</dbReference>
<evidence type="ECO:0000313" key="1">
    <source>
        <dbReference type="EMBL" id="KPJ72169.1"/>
    </source>
</evidence>
<protein>
    <recommendedName>
        <fullName evidence="3">Class I SAM-dependent methyltransferase</fullName>
    </recommendedName>
</protein>
<dbReference type="Pfam" id="PF13578">
    <property type="entry name" value="Methyltransf_24"/>
    <property type="match status" value="1"/>
</dbReference>
<dbReference type="AlphaFoldDB" id="A0A0S7YDB2"/>
<dbReference type="Proteomes" id="UP000051012">
    <property type="component" value="Unassembled WGS sequence"/>
</dbReference>
<gene>
    <name evidence="1" type="ORF">AMJ52_07190</name>
</gene>
<organism evidence="1 2">
    <name type="scientific">candidate division TA06 bacterium DG_78</name>
    <dbReference type="NCBI Taxonomy" id="1703772"/>
    <lineage>
        <taxon>Bacteria</taxon>
        <taxon>Bacteria division TA06</taxon>
    </lineage>
</organism>
<accession>A0A0S7YDB2</accession>
<dbReference type="EMBL" id="LJNI01000093">
    <property type="protein sequence ID" value="KPJ72169.1"/>
    <property type="molecule type" value="Genomic_DNA"/>
</dbReference>
<reference evidence="1 2" key="1">
    <citation type="journal article" date="2015" name="Microbiome">
        <title>Genomic resolution of linkages in carbon, nitrogen, and sulfur cycling among widespread estuary sediment bacteria.</title>
        <authorList>
            <person name="Baker B.J."/>
            <person name="Lazar C.S."/>
            <person name="Teske A.P."/>
            <person name="Dick G.J."/>
        </authorList>
    </citation>
    <scope>NUCLEOTIDE SEQUENCE [LARGE SCALE GENOMIC DNA]</scope>
    <source>
        <strain evidence="1">DG_78</strain>
    </source>
</reference>
<sequence length="242" mass="28621">MMDYINYISGISFRFIKPQTPLVPIGWTKLRNLLNFGVLLELNNTKIPYRERKMKCNLREICYMPKMSTFAIGAMINMGVSKMPENHVFVNIGTWYGFTFLAGIINNSQKKCVGIDNFSEFGGPRNEFLKKFDKYKSRKHHFYETNYVDYFLKVHREPIGFYIYDGNHSYENQLHGLQMAEPFFTKNSIILVDDVNYDEVRQATVNFISKSPYKYRVIFDKTTYCNYHPTFWNGVMVLQRTE</sequence>
<dbReference type="Gene3D" id="3.40.50.150">
    <property type="entry name" value="Vaccinia Virus protein VP39"/>
    <property type="match status" value="1"/>
</dbReference>
<evidence type="ECO:0008006" key="3">
    <source>
        <dbReference type="Google" id="ProtNLM"/>
    </source>
</evidence>
<comment type="caution">
    <text evidence="1">The sequence shown here is derived from an EMBL/GenBank/DDBJ whole genome shotgun (WGS) entry which is preliminary data.</text>
</comment>
<evidence type="ECO:0000313" key="2">
    <source>
        <dbReference type="Proteomes" id="UP000051012"/>
    </source>
</evidence>
<name>A0A0S7YDB2_UNCT6</name>